<proteinExistence type="predicted"/>
<dbReference type="EMBL" id="ML977557">
    <property type="protein sequence ID" value="KAF2007241.1"/>
    <property type="molecule type" value="Genomic_DNA"/>
</dbReference>
<gene>
    <name evidence="1" type="ORF">P154DRAFT_420206</name>
</gene>
<reference evidence="1" key="1">
    <citation type="journal article" date="2020" name="Stud. Mycol.">
        <title>101 Dothideomycetes genomes: a test case for predicting lifestyles and emergence of pathogens.</title>
        <authorList>
            <person name="Haridas S."/>
            <person name="Albert R."/>
            <person name="Binder M."/>
            <person name="Bloem J."/>
            <person name="Labutti K."/>
            <person name="Salamov A."/>
            <person name="Andreopoulos B."/>
            <person name="Baker S."/>
            <person name="Barry K."/>
            <person name="Bills G."/>
            <person name="Bluhm B."/>
            <person name="Cannon C."/>
            <person name="Castanera R."/>
            <person name="Culley D."/>
            <person name="Daum C."/>
            <person name="Ezra D."/>
            <person name="Gonzalez J."/>
            <person name="Henrissat B."/>
            <person name="Kuo A."/>
            <person name="Liang C."/>
            <person name="Lipzen A."/>
            <person name="Lutzoni F."/>
            <person name="Magnuson J."/>
            <person name="Mondo S."/>
            <person name="Nolan M."/>
            <person name="Ohm R."/>
            <person name="Pangilinan J."/>
            <person name="Park H.-J."/>
            <person name="Ramirez L."/>
            <person name="Alfaro M."/>
            <person name="Sun H."/>
            <person name="Tritt A."/>
            <person name="Yoshinaga Y."/>
            <person name="Zwiers L.-H."/>
            <person name="Turgeon B."/>
            <person name="Goodwin S."/>
            <person name="Spatafora J."/>
            <person name="Crous P."/>
            <person name="Grigoriev I."/>
        </authorList>
    </citation>
    <scope>NUCLEOTIDE SEQUENCE</scope>
    <source>
        <strain evidence="1">CBS 123094</strain>
    </source>
</reference>
<dbReference type="AlphaFoldDB" id="A0A6A5X1U6"/>
<evidence type="ECO:0000313" key="2">
    <source>
        <dbReference type="Proteomes" id="UP000799779"/>
    </source>
</evidence>
<protein>
    <submittedName>
        <fullName evidence="1">Uncharacterized protein</fullName>
    </submittedName>
</protein>
<accession>A0A6A5X1U6</accession>
<organism evidence="1 2">
    <name type="scientific">Amniculicola lignicola CBS 123094</name>
    <dbReference type="NCBI Taxonomy" id="1392246"/>
    <lineage>
        <taxon>Eukaryota</taxon>
        <taxon>Fungi</taxon>
        <taxon>Dikarya</taxon>
        <taxon>Ascomycota</taxon>
        <taxon>Pezizomycotina</taxon>
        <taxon>Dothideomycetes</taxon>
        <taxon>Pleosporomycetidae</taxon>
        <taxon>Pleosporales</taxon>
        <taxon>Amniculicolaceae</taxon>
        <taxon>Amniculicola</taxon>
    </lineage>
</organism>
<sequence length="66" mass="7662">ATSWNGWGTSQGTCTVHTWNDGLGEDEAEPKLSRRVNAELRHDDRLYQSATRSRRHLFSDDWQDDE</sequence>
<feature type="non-terminal residue" evidence="1">
    <location>
        <position position="1"/>
    </location>
</feature>
<keyword evidence="2" id="KW-1185">Reference proteome</keyword>
<dbReference type="Proteomes" id="UP000799779">
    <property type="component" value="Unassembled WGS sequence"/>
</dbReference>
<evidence type="ECO:0000313" key="1">
    <source>
        <dbReference type="EMBL" id="KAF2007241.1"/>
    </source>
</evidence>
<name>A0A6A5X1U6_9PLEO</name>